<accession>A0ABX9QND6</accession>
<reference evidence="3 4" key="1">
    <citation type="submission" date="2018-09" db="EMBL/GenBank/DDBJ databases">
        <authorList>
            <person name="Livingstone P.G."/>
            <person name="Whitworth D.E."/>
        </authorList>
    </citation>
    <scope>NUCLEOTIDE SEQUENCE [LARGE SCALE GENOMIC DNA]</scope>
    <source>
        <strain evidence="3 4">CA031B</strain>
    </source>
</reference>
<dbReference type="PROSITE" id="PS51725">
    <property type="entry name" value="ABM"/>
    <property type="match status" value="1"/>
</dbReference>
<feature type="domain" description="ABM" evidence="2">
    <location>
        <begin position="10"/>
        <end position="99"/>
    </location>
</feature>
<dbReference type="InterPro" id="IPR038762">
    <property type="entry name" value="ABM_predict"/>
</dbReference>
<dbReference type="PANTHER" id="PTHR40057:SF1">
    <property type="entry name" value="SLR1162 PROTEIN"/>
    <property type="match status" value="1"/>
</dbReference>
<protein>
    <recommendedName>
        <fullName evidence="2">ABM domain-containing protein</fullName>
    </recommendedName>
</protein>
<sequence length="193" mass="21491">MSTSSPGGPVTVIVHRRVKPGTEVRFEAWLHGVTAEAMRFPGNLGVNVLRPPSAATGDYVLIFRFDSYPHLQAWEESPVRAEWLARALEFTVGEVRIRKETGLEYWFDAPGQSRPPPRHKMVLVTVLGIYPLLILVMPLLRSVFRGLPELLAALMSAVVLVSLMTYAMMPLLTRLLAPWLFPSAPKAAPEPRP</sequence>
<feature type="transmembrane region" description="Helical" evidence="1">
    <location>
        <begin position="122"/>
        <end position="144"/>
    </location>
</feature>
<dbReference type="Gene3D" id="3.30.70.100">
    <property type="match status" value="1"/>
</dbReference>
<gene>
    <name evidence="3" type="ORF">D7Y13_07220</name>
</gene>
<feature type="transmembrane region" description="Helical" evidence="1">
    <location>
        <begin position="150"/>
        <end position="172"/>
    </location>
</feature>
<keyword evidence="4" id="KW-1185">Reference proteome</keyword>
<proteinExistence type="predicted"/>
<dbReference type="InterPro" id="IPR011008">
    <property type="entry name" value="Dimeric_a/b-barrel"/>
</dbReference>
<dbReference type="EMBL" id="RAWI01000036">
    <property type="protein sequence ID" value="RKI13679.1"/>
    <property type="molecule type" value="Genomic_DNA"/>
</dbReference>
<dbReference type="Proteomes" id="UP000278907">
    <property type="component" value="Unassembled WGS sequence"/>
</dbReference>
<dbReference type="RefSeq" id="WP_120583388.1">
    <property type="nucleotide sequence ID" value="NZ_RAWI01000036.1"/>
</dbReference>
<dbReference type="InterPro" id="IPR007138">
    <property type="entry name" value="ABM_dom"/>
</dbReference>
<evidence type="ECO:0000256" key="1">
    <source>
        <dbReference type="SAM" id="Phobius"/>
    </source>
</evidence>
<dbReference type="Pfam" id="PF03992">
    <property type="entry name" value="ABM"/>
    <property type="match status" value="1"/>
</dbReference>
<evidence type="ECO:0000313" key="3">
    <source>
        <dbReference type="EMBL" id="RKI13679.1"/>
    </source>
</evidence>
<comment type="caution">
    <text evidence="3">The sequence shown here is derived from an EMBL/GenBank/DDBJ whole genome shotgun (WGS) entry which is preliminary data.</text>
</comment>
<keyword evidence="1" id="KW-0472">Membrane</keyword>
<dbReference type="PANTHER" id="PTHR40057">
    <property type="entry name" value="SLR1162 PROTEIN"/>
    <property type="match status" value="1"/>
</dbReference>
<evidence type="ECO:0000259" key="2">
    <source>
        <dbReference type="PROSITE" id="PS51725"/>
    </source>
</evidence>
<keyword evidence="1" id="KW-0812">Transmembrane</keyword>
<dbReference type="SUPFAM" id="SSF54909">
    <property type="entry name" value="Dimeric alpha+beta barrel"/>
    <property type="match status" value="1"/>
</dbReference>
<organism evidence="3 4">
    <name type="scientific">Corallococcus praedator</name>
    <dbReference type="NCBI Taxonomy" id="2316724"/>
    <lineage>
        <taxon>Bacteria</taxon>
        <taxon>Pseudomonadati</taxon>
        <taxon>Myxococcota</taxon>
        <taxon>Myxococcia</taxon>
        <taxon>Myxococcales</taxon>
        <taxon>Cystobacterineae</taxon>
        <taxon>Myxococcaceae</taxon>
        <taxon>Corallococcus</taxon>
    </lineage>
</organism>
<evidence type="ECO:0000313" key="4">
    <source>
        <dbReference type="Proteomes" id="UP000278907"/>
    </source>
</evidence>
<keyword evidence="1" id="KW-1133">Transmembrane helix</keyword>
<name>A0ABX9QND6_9BACT</name>